<organism evidence="1 2">
    <name type="scientific">Planctopirus hydrillae</name>
    <dbReference type="NCBI Taxonomy" id="1841610"/>
    <lineage>
        <taxon>Bacteria</taxon>
        <taxon>Pseudomonadati</taxon>
        <taxon>Planctomycetota</taxon>
        <taxon>Planctomycetia</taxon>
        <taxon>Planctomycetales</taxon>
        <taxon>Planctomycetaceae</taxon>
        <taxon>Planctopirus</taxon>
    </lineage>
</organism>
<comment type="caution">
    <text evidence="1">The sequence shown here is derived from an EMBL/GenBank/DDBJ whole genome shotgun (WGS) entry which is preliminary data.</text>
</comment>
<accession>A0A1C3E698</accession>
<reference evidence="1 2" key="1">
    <citation type="submission" date="2016-05" db="EMBL/GenBank/DDBJ databases">
        <title>Genomic and physiological characterization of Planctopirus sp. isolated from fresh water lake.</title>
        <authorList>
            <person name="Subhash Y."/>
            <person name="Ramana C."/>
        </authorList>
    </citation>
    <scope>NUCLEOTIDE SEQUENCE [LARGE SCALE GENOMIC DNA]</scope>
    <source>
        <strain evidence="1 2">JC280</strain>
    </source>
</reference>
<dbReference type="Proteomes" id="UP000094828">
    <property type="component" value="Unassembled WGS sequence"/>
</dbReference>
<dbReference type="EMBL" id="LYDR01000151">
    <property type="protein sequence ID" value="ODA28768.1"/>
    <property type="molecule type" value="Genomic_DNA"/>
</dbReference>
<proteinExistence type="predicted"/>
<gene>
    <name evidence="1" type="ORF">A6X21_11000</name>
</gene>
<name>A0A1C3E698_9PLAN</name>
<dbReference type="RefSeq" id="WP_131818433.1">
    <property type="nucleotide sequence ID" value="NZ_LYDR01000151.1"/>
</dbReference>
<keyword evidence="2" id="KW-1185">Reference proteome</keyword>
<sequence length="186" mass="21756">MICFATQIDPEVCICKRDEESGFMHMGSWKDVIRDPVDESVKSLLDQGVSFSFYLKHDYVNYEIEFHQEGSLPKTSITWDQERIQEIPVSEHLDFWDRMHTYAIACDAGYIIVADEALSSLECRISMTSEDLIFDMDENLPYARWVYDVWVRKSPDCPLPKGLKFVRSEEVDPGIFIKHDVEPFWN</sequence>
<protein>
    <submittedName>
        <fullName evidence="1">Uncharacterized protein</fullName>
    </submittedName>
</protein>
<dbReference type="AlphaFoldDB" id="A0A1C3E698"/>
<evidence type="ECO:0000313" key="2">
    <source>
        <dbReference type="Proteomes" id="UP000094828"/>
    </source>
</evidence>
<evidence type="ECO:0000313" key="1">
    <source>
        <dbReference type="EMBL" id="ODA28768.1"/>
    </source>
</evidence>